<dbReference type="Gene3D" id="3.20.20.70">
    <property type="entry name" value="Aldolase class I"/>
    <property type="match status" value="1"/>
</dbReference>
<dbReference type="CDD" id="cd00502">
    <property type="entry name" value="DHQase_I"/>
    <property type="match status" value="1"/>
</dbReference>
<evidence type="ECO:0000256" key="5">
    <source>
        <dbReference type="ARBA" id="ARBA00023141"/>
    </source>
</evidence>
<keyword evidence="3" id="KW-0521">NADP</keyword>
<dbReference type="InterPro" id="IPR013785">
    <property type="entry name" value="Aldolase_TIM"/>
</dbReference>
<evidence type="ECO:0000256" key="6">
    <source>
        <dbReference type="ARBA" id="ARBA00049442"/>
    </source>
</evidence>
<dbReference type="Pfam" id="PF01488">
    <property type="entry name" value="Shikimate_DH"/>
    <property type="match status" value="1"/>
</dbReference>
<evidence type="ECO:0000256" key="4">
    <source>
        <dbReference type="ARBA" id="ARBA00023002"/>
    </source>
</evidence>
<dbReference type="InterPro" id="IPR046346">
    <property type="entry name" value="Aminoacid_DH-like_N_sf"/>
</dbReference>
<dbReference type="Gene3D" id="3.40.50.10860">
    <property type="entry name" value="Leucine Dehydrogenase, chain A, domain 1"/>
    <property type="match status" value="1"/>
</dbReference>
<evidence type="ECO:0000313" key="9">
    <source>
        <dbReference type="EMBL" id="SLM13201.1"/>
    </source>
</evidence>
<evidence type="ECO:0000256" key="3">
    <source>
        <dbReference type="ARBA" id="ARBA00022857"/>
    </source>
</evidence>
<dbReference type="EC" id="1.1.1.25" evidence="2"/>
<dbReference type="UniPathway" id="UPA00053">
    <property type="reaction ID" value="UER00087"/>
</dbReference>
<dbReference type="PANTHER" id="PTHR21089:SF1">
    <property type="entry name" value="BIFUNCTIONAL 3-DEHYDROQUINATE DEHYDRATASE_SHIKIMATE DEHYDROGENASE, CHLOROPLASTIC"/>
    <property type="match status" value="1"/>
</dbReference>
<sequence length="508" mass="57105">MSKKGKPKICICLSGKTIEENLRILERYRAVVDYVELRADCLEPSERFNIRSFPEKAQLPCILTIRRKQDGGNFEDGEGVRLVLFAKALSFPKPDAKANYAFVDLEDDFRTPVIEEACHTFGTRIVRSHYFHDGIPENFDAAYEQIAQEDDEIPKLVVNPQSSADFIRFLEWATRVPKREHLLIATGAYGIVSRVLAWRFGSTWTYASPLHSGMEIAAPGHFDPFDLRNIYNFDLVNEQTELYSLIGQHSILASLSPYLHNKAFREMGKDALLVPTPVDSFADGLKILELLGGKGAAITVPFKEDVLPFLAFHSTDVKRIGACNTLVRRGDAWAGYNTDADGFERSLLEFLGKQDLSGCRATIIGAGGAAKSIALALFRKGARCLVLNRTYSAGRDLARKYNFLYSHLDDRASDLISEYSDIIVQATSVGMREELDPISFYEFKGSEVVFDLIYHPSKTLLLKRAEEAGCRVLNGYKMLCYQAAGQYKLWMDEPPPDIYAQLEQPKFS</sequence>
<dbReference type="InterPro" id="IPR013708">
    <property type="entry name" value="Shikimate_DH-bd_N"/>
</dbReference>
<keyword evidence="4" id="KW-0560">Oxidoreductase</keyword>
<dbReference type="EMBL" id="FWDM01000021">
    <property type="protein sequence ID" value="SLM13201.1"/>
    <property type="molecule type" value="Genomic_DNA"/>
</dbReference>
<evidence type="ECO:0000259" key="7">
    <source>
        <dbReference type="Pfam" id="PF01488"/>
    </source>
</evidence>
<dbReference type="GO" id="GO:0003855">
    <property type="term" value="F:3-dehydroquinate dehydratase activity"/>
    <property type="evidence" value="ECO:0007669"/>
    <property type="project" value="InterPro"/>
</dbReference>
<dbReference type="AlphaFoldDB" id="A0A3P3XIW1"/>
<keyword evidence="5" id="KW-0028">Amino-acid biosynthesis</keyword>
<gene>
    <name evidence="9" type="ORF">SPIROBIBN47_280047</name>
</gene>
<dbReference type="GO" id="GO:0004764">
    <property type="term" value="F:shikimate 3-dehydrogenase (NADP+) activity"/>
    <property type="evidence" value="ECO:0007669"/>
    <property type="project" value="UniProtKB-EC"/>
</dbReference>
<dbReference type="Pfam" id="PF01487">
    <property type="entry name" value="DHquinase_I"/>
    <property type="match status" value="1"/>
</dbReference>
<dbReference type="Gene3D" id="3.40.50.720">
    <property type="entry name" value="NAD(P)-binding Rossmann-like Domain"/>
    <property type="match status" value="1"/>
</dbReference>
<evidence type="ECO:0000256" key="2">
    <source>
        <dbReference type="ARBA" id="ARBA00012962"/>
    </source>
</evidence>
<dbReference type="CDD" id="cd01065">
    <property type="entry name" value="NAD_bind_Shikimate_DH"/>
    <property type="match status" value="1"/>
</dbReference>
<organism evidence="9">
    <name type="scientific">uncultured spirochete</name>
    <dbReference type="NCBI Taxonomy" id="156406"/>
    <lineage>
        <taxon>Bacteria</taxon>
        <taxon>Pseudomonadati</taxon>
        <taxon>Spirochaetota</taxon>
        <taxon>Spirochaetia</taxon>
        <taxon>Spirochaetales</taxon>
        <taxon>environmental samples</taxon>
    </lineage>
</organism>
<dbReference type="InterPro" id="IPR006151">
    <property type="entry name" value="Shikm_DH/Glu-tRNA_Rdtase"/>
</dbReference>
<name>A0A3P3XIW1_9SPIR</name>
<keyword evidence="5" id="KW-0057">Aromatic amino acid biosynthesis</keyword>
<dbReference type="GO" id="GO:0009423">
    <property type="term" value="P:chorismate biosynthetic process"/>
    <property type="evidence" value="ECO:0007669"/>
    <property type="project" value="UniProtKB-UniPathway"/>
</dbReference>
<comment type="pathway">
    <text evidence="1">Metabolic intermediate biosynthesis; chorismate biosynthesis; chorismate from D-erythrose 4-phosphate and phosphoenolpyruvate: step 4/7.</text>
</comment>
<dbReference type="Pfam" id="PF08501">
    <property type="entry name" value="Shikimate_dh_N"/>
    <property type="match status" value="1"/>
</dbReference>
<evidence type="ECO:0000256" key="1">
    <source>
        <dbReference type="ARBA" id="ARBA00004871"/>
    </source>
</evidence>
<proteinExistence type="predicted"/>
<feature type="domain" description="Shikimate dehydrogenase substrate binding N-terminal" evidence="8">
    <location>
        <begin position="250"/>
        <end position="326"/>
    </location>
</feature>
<dbReference type="InterPro" id="IPR022893">
    <property type="entry name" value="Shikimate_DH_fam"/>
</dbReference>
<evidence type="ECO:0000259" key="8">
    <source>
        <dbReference type="Pfam" id="PF08501"/>
    </source>
</evidence>
<dbReference type="PANTHER" id="PTHR21089">
    <property type="entry name" value="SHIKIMATE DEHYDROGENASE"/>
    <property type="match status" value="1"/>
</dbReference>
<dbReference type="SUPFAM" id="SSF53223">
    <property type="entry name" value="Aminoacid dehydrogenase-like, N-terminal domain"/>
    <property type="match status" value="1"/>
</dbReference>
<accession>A0A3P3XIW1</accession>
<feature type="domain" description="Quinate/shikimate 5-dehydrogenase/glutamyl-tRNA reductase" evidence="7">
    <location>
        <begin position="354"/>
        <end position="428"/>
    </location>
</feature>
<dbReference type="InterPro" id="IPR036291">
    <property type="entry name" value="NAD(P)-bd_dom_sf"/>
</dbReference>
<dbReference type="SUPFAM" id="SSF51735">
    <property type="entry name" value="NAD(P)-binding Rossmann-fold domains"/>
    <property type="match status" value="1"/>
</dbReference>
<dbReference type="InterPro" id="IPR001381">
    <property type="entry name" value="DHquinase_I"/>
</dbReference>
<protein>
    <recommendedName>
        <fullName evidence="2">shikimate dehydrogenase (NADP(+))</fullName>
        <ecNumber evidence="2">1.1.1.25</ecNumber>
    </recommendedName>
</protein>
<comment type="catalytic activity">
    <reaction evidence="6">
        <text>shikimate + NADP(+) = 3-dehydroshikimate + NADPH + H(+)</text>
        <dbReference type="Rhea" id="RHEA:17737"/>
        <dbReference type="ChEBI" id="CHEBI:15378"/>
        <dbReference type="ChEBI" id="CHEBI:16630"/>
        <dbReference type="ChEBI" id="CHEBI:36208"/>
        <dbReference type="ChEBI" id="CHEBI:57783"/>
        <dbReference type="ChEBI" id="CHEBI:58349"/>
        <dbReference type="EC" id="1.1.1.25"/>
    </reaction>
</comment>
<dbReference type="GO" id="GO:0009073">
    <property type="term" value="P:aromatic amino acid family biosynthetic process"/>
    <property type="evidence" value="ECO:0007669"/>
    <property type="project" value="UniProtKB-KW"/>
</dbReference>
<dbReference type="SUPFAM" id="SSF51569">
    <property type="entry name" value="Aldolase"/>
    <property type="match status" value="1"/>
</dbReference>
<reference evidence="9" key="1">
    <citation type="submission" date="2017-02" db="EMBL/GenBank/DDBJ databases">
        <authorList>
            <person name="Regsiter A."/>
            <person name="William W."/>
        </authorList>
    </citation>
    <scope>NUCLEOTIDE SEQUENCE</scope>
    <source>
        <strain evidence="9">Bib</strain>
    </source>
</reference>
<dbReference type="GO" id="GO:0019632">
    <property type="term" value="P:shikimate metabolic process"/>
    <property type="evidence" value="ECO:0007669"/>
    <property type="project" value="TreeGrafter"/>
</dbReference>